<dbReference type="AlphaFoldDB" id="A0A0E9SW51"/>
<organism evidence="1">
    <name type="scientific">Anguilla anguilla</name>
    <name type="common">European freshwater eel</name>
    <name type="synonym">Muraena anguilla</name>
    <dbReference type="NCBI Taxonomy" id="7936"/>
    <lineage>
        <taxon>Eukaryota</taxon>
        <taxon>Metazoa</taxon>
        <taxon>Chordata</taxon>
        <taxon>Craniata</taxon>
        <taxon>Vertebrata</taxon>
        <taxon>Euteleostomi</taxon>
        <taxon>Actinopterygii</taxon>
        <taxon>Neopterygii</taxon>
        <taxon>Teleostei</taxon>
        <taxon>Anguilliformes</taxon>
        <taxon>Anguillidae</taxon>
        <taxon>Anguilla</taxon>
    </lineage>
</organism>
<accession>A0A0E9SW51</accession>
<proteinExistence type="predicted"/>
<evidence type="ECO:0000313" key="1">
    <source>
        <dbReference type="EMBL" id="JAH44753.1"/>
    </source>
</evidence>
<protein>
    <submittedName>
        <fullName evidence="1">Uncharacterized protein</fullName>
    </submittedName>
</protein>
<sequence>MKRNKLLKNANGGYEVFLMELVRSVIWA</sequence>
<reference evidence="1" key="1">
    <citation type="submission" date="2014-11" db="EMBL/GenBank/DDBJ databases">
        <authorList>
            <person name="Amaro Gonzalez C."/>
        </authorList>
    </citation>
    <scope>NUCLEOTIDE SEQUENCE</scope>
</reference>
<name>A0A0E9SW51_ANGAN</name>
<dbReference type="EMBL" id="GBXM01063824">
    <property type="protein sequence ID" value="JAH44753.1"/>
    <property type="molecule type" value="Transcribed_RNA"/>
</dbReference>
<reference evidence="1" key="2">
    <citation type="journal article" date="2015" name="Fish Shellfish Immunol.">
        <title>Early steps in the European eel (Anguilla anguilla)-Vibrio vulnificus interaction in the gills: Role of the RtxA13 toxin.</title>
        <authorList>
            <person name="Callol A."/>
            <person name="Pajuelo D."/>
            <person name="Ebbesson L."/>
            <person name="Teles M."/>
            <person name="MacKenzie S."/>
            <person name="Amaro C."/>
        </authorList>
    </citation>
    <scope>NUCLEOTIDE SEQUENCE</scope>
</reference>